<dbReference type="OrthoDB" id="1425930at2759"/>
<dbReference type="Gene3D" id="1.10.20.10">
    <property type="entry name" value="Histone, subunit A"/>
    <property type="match status" value="1"/>
</dbReference>
<gene>
    <name evidence="7" type="primary">LOC101500751</name>
</gene>
<evidence type="ECO:0000256" key="2">
    <source>
        <dbReference type="ARBA" id="ARBA00023015"/>
    </source>
</evidence>
<dbReference type="SUPFAM" id="SSF47113">
    <property type="entry name" value="Histone-fold"/>
    <property type="match status" value="1"/>
</dbReference>
<evidence type="ECO:0000256" key="4">
    <source>
        <dbReference type="SAM" id="MobiDB-lite"/>
    </source>
</evidence>
<keyword evidence="3" id="KW-0804">Transcription</keyword>
<dbReference type="GO" id="GO:0016602">
    <property type="term" value="C:CCAAT-binding factor complex"/>
    <property type="evidence" value="ECO:0007669"/>
    <property type="project" value="InterPro"/>
</dbReference>
<dbReference type="RefSeq" id="XP_004498386.1">
    <property type="nucleotide sequence ID" value="XM_004498329.2"/>
</dbReference>
<dbReference type="KEGG" id="cam:101500751"/>
<feature type="compositionally biased region" description="Polar residues" evidence="4">
    <location>
        <begin position="1"/>
        <end position="20"/>
    </location>
</feature>
<proteinExistence type="inferred from homology"/>
<reference evidence="6" key="1">
    <citation type="journal article" date="2013" name="Nat. Biotechnol.">
        <title>Draft genome sequence of chickpea (Cicer arietinum) provides a resource for trait improvement.</title>
        <authorList>
            <person name="Varshney R.K."/>
            <person name="Song C."/>
            <person name="Saxena R.K."/>
            <person name="Azam S."/>
            <person name="Yu S."/>
            <person name="Sharpe A.G."/>
            <person name="Cannon S."/>
            <person name="Baek J."/>
            <person name="Rosen B.D."/>
            <person name="Tar'an B."/>
            <person name="Millan T."/>
            <person name="Zhang X."/>
            <person name="Ramsay L.D."/>
            <person name="Iwata A."/>
            <person name="Wang Y."/>
            <person name="Nelson W."/>
            <person name="Farmer A.D."/>
            <person name="Gaur P.M."/>
            <person name="Soderlund C."/>
            <person name="Penmetsa R.V."/>
            <person name="Xu C."/>
            <person name="Bharti A.K."/>
            <person name="He W."/>
            <person name="Winter P."/>
            <person name="Zhao S."/>
            <person name="Hane J.K."/>
            <person name="Carrasquilla-Garcia N."/>
            <person name="Condie J.A."/>
            <person name="Upadhyaya H.D."/>
            <person name="Luo M.C."/>
            <person name="Thudi M."/>
            <person name="Gowda C.L."/>
            <person name="Singh N.P."/>
            <person name="Lichtenzveig J."/>
            <person name="Gali K.K."/>
            <person name="Rubio J."/>
            <person name="Nadarajan N."/>
            <person name="Dolezel J."/>
            <person name="Bansal K.C."/>
            <person name="Xu X."/>
            <person name="Edwards D."/>
            <person name="Zhang G."/>
            <person name="Kahl G."/>
            <person name="Gil J."/>
            <person name="Singh K.B."/>
            <person name="Datta S.K."/>
            <person name="Jackson S.A."/>
            <person name="Wang J."/>
            <person name="Cook D.R."/>
        </authorList>
    </citation>
    <scope>NUCLEOTIDE SEQUENCE [LARGE SCALE GENOMIC DNA]</scope>
    <source>
        <strain evidence="6">cv. CDC Frontier</strain>
    </source>
</reference>
<dbReference type="GeneID" id="101500751"/>
<feature type="domain" description="Transcription factor CBF/NF-Y/archaeal histone" evidence="5">
    <location>
        <begin position="24"/>
        <end position="88"/>
    </location>
</feature>
<protein>
    <submittedName>
        <fullName evidence="7">Nuclear transcription factor Y subunit B-3-like</fullName>
    </submittedName>
</protein>
<keyword evidence="2" id="KW-0805">Transcription regulation</keyword>
<dbReference type="eggNOG" id="KOG0869">
    <property type="taxonomic scope" value="Eukaryota"/>
</dbReference>
<dbReference type="Pfam" id="PF00808">
    <property type="entry name" value="CBFD_NFYB_HMF"/>
    <property type="match status" value="1"/>
</dbReference>
<evidence type="ECO:0000259" key="5">
    <source>
        <dbReference type="Pfam" id="PF00808"/>
    </source>
</evidence>
<dbReference type="GO" id="GO:0001228">
    <property type="term" value="F:DNA-binding transcription activator activity, RNA polymerase II-specific"/>
    <property type="evidence" value="ECO:0007669"/>
    <property type="project" value="InterPro"/>
</dbReference>
<reference evidence="7" key="2">
    <citation type="submission" date="2025-08" db="UniProtKB">
        <authorList>
            <consortium name="RefSeq"/>
        </authorList>
    </citation>
    <scope>IDENTIFICATION</scope>
    <source>
        <tissue evidence="7">Etiolated seedlings</tissue>
    </source>
</reference>
<evidence type="ECO:0000313" key="7">
    <source>
        <dbReference type="RefSeq" id="XP_004498386.1"/>
    </source>
</evidence>
<feature type="region of interest" description="Disordered" evidence="4">
    <location>
        <begin position="1"/>
        <end position="22"/>
    </location>
</feature>
<dbReference type="STRING" id="3827.A0A1S2Y2L3"/>
<dbReference type="GO" id="GO:0000978">
    <property type="term" value="F:RNA polymerase II cis-regulatory region sequence-specific DNA binding"/>
    <property type="evidence" value="ECO:0007669"/>
    <property type="project" value="TreeGrafter"/>
</dbReference>
<dbReference type="PRINTS" id="PR00615">
    <property type="entry name" value="CCAATSUBUNTA"/>
</dbReference>
<keyword evidence="6" id="KW-1185">Reference proteome</keyword>
<evidence type="ECO:0000256" key="1">
    <source>
        <dbReference type="ARBA" id="ARBA00009053"/>
    </source>
</evidence>
<evidence type="ECO:0000256" key="3">
    <source>
        <dbReference type="ARBA" id="ARBA00023163"/>
    </source>
</evidence>
<dbReference type="AlphaFoldDB" id="A0A1S2Y2L3"/>
<dbReference type="InterPro" id="IPR003958">
    <property type="entry name" value="CBFA_NFYB_domain"/>
</dbReference>
<dbReference type="GO" id="GO:0046982">
    <property type="term" value="F:protein heterodimerization activity"/>
    <property type="evidence" value="ECO:0007669"/>
    <property type="project" value="InterPro"/>
</dbReference>
<dbReference type="PANTHER" id="PTHR11064">
    <property type="entry name" value="CCAAT-BINDING TRANSCRIPTION FACTOR-RELATED"/>
    <property type="match status" value="1"/>
</dbReference>
<dbReference type="PANTHER" id="PTHR11064:SF196">
    <property type="entry name" value="NUCLEAR TRANSCRIPTION FACTOR Y SUBUNIT B-6"/>
    <property type="match status" value="1"/>
</dbReference>
<comment type="similarity">
    <text evidence="1">Belongs to the NFYB/HAP3 subunit family.</text>
</comment>
<organism evidence="6 7">
    <name type="scientific">Cicer arietinum</name>
    <name type="common">Chickpea</name>
    <name type="synonym">Garbanzo</name>
    <dbReference type="NCBI Taxonomy" id="3827"/>
    <lineage>
        <taxon>Eukaryota</taxon>
        <taxon>Viridiplantae</taxon>
        <taxon>Streptophyta</taxon>
        <taxon>Embryophyta</taxon>
        <taxon>Tracheophyta</taxon>
        <taxon>Spermatophyta</taxon>
        <taxon>Magnoliopsida</taxon>
        <taxon>eudicotyledons</taxon>
        <taxon>Gunneridae</taxon>
        <taxon>Pentapetalae</taxon>
        <taxon>rosids</taxon>
        <taxon>fabids</taxon>
        <taxon>Fabales</taxon>
        <taxon>Fabaceae</taxon>
        <taxon>Papilionoideae</taxon>
        <taxon>50 kb inversion clade</taxon>
        <taxon>NPAAA clade</taxon>
        <taxon>Hologalegina</taxon>
        <taxon>IRL clade</taxon>
        <taxon>Cicereae</taxon>
        <taxon>Cicer</taxon>
    </lineage>
</organism>
<evidence type="ECO:0000313" key="6">
    <source>
        <dbReference type="Proteomes" id="UP000087171"/>
    </source>
</evidence>
<name>A0A1S2Y2L3_CICAR</name>
<dbReference type="InterPro" id="IPR027113">
    <property type="entry name" value="Transc_fact_NFYB/HAP3"/>
</dbReference>
<dbReference type="InterPro" id="IPR009072">
    <property type="entry name" value="Histone-fold"/>
</dbReference>
<sequence length="137" mass="15240">MEHGSPSSNHSRKAQSSSGSEKLRMPVTHLTRIMQRAIPAQAKISNGAKESMQFCVSEFITIITTEASERCKFEHRKIVTAEDLIWAMDKLGFEDYTGPLVFYLDNYRKNEAQFTAMAIAHGLNKDASNSGSGNDQP</sequence>
<dbReference type="Proteomes" id="UP000087171">
    <property type="component" value="Chromosome Ca4"/>
</dbReference>
<accession>A0A1S2Y2L3</accession>
<dbReference type="PaxDb" id="3827-XP_004498386.1"/>
<dbReference type="CDD" id="cd22907">
    <property type="entry name" value="HFD_NFYB"/>
    <property type="match status" value="1"/>
</dbReference>